<dbReference type="Gene3D" id="1.10.260.40">
    <property type="entry name" value="lambda repressor-like DNA-binding domains"/>
    <property type="match status" value="1"/>
</dbReference>
<name>A0ABY8QT72_9MICO</name>
<evidence type="ECO:0000313" key="4">
    <source>
        <dbReference type="Proteomes" id="UP001209083"/>
    </source>
</evidence>
<dbReference type="InterPro" id="IPR001387">
    <property type="entry name" value="Cro/C1-type_HTH"/>
</dbReference>
<organism evidence="3 4">
    <name type="scientific">Saxibacter everestensis</name>
    <dbReference type="NCBI Taxonomy" id="2909229"/>
    <lineage>
        <taxon>Bacteria</taxon>
        <taxon>Bacillati</taxon>
        <taxon>Actinomycetota</taxon>
        <taxon>Actinomycetes</taxon>
        <taxon>Micrococcales</taxon>
        <taxon>Brevibacteriaceae</taxon>
        <taxon>Saxibacter</taxon>
    </lineage>
</organism>
<evidence type="ECO:0000313" key="3">
    <source>
        <dbReference type="EMBL" id="WGW12202.1"/>
    </source>
</evidence>
<feature type="domain" description="HTH cro/C1-type" evidence="2">
    <location>
        <begin position="6"/>
        <end position="59"/>
    </location>
</feature>
<dbReference type="SUPFAM" id="SSF48452">
    <property type="entry name" value="TPR-like"/>
    <property type="match status" value="1"/>
</dbReference>
<evidence type="ECO:0000259" key="2">
    <source>
        <dbReference type="PROSITE" id="PS50943"/>
    </source>
</evidence>
<dbReference type="CDD" id="cd00093">
    <property type="entry name" value="HTH_XRE"/>
    <property type="match status" value="1"/>
</dbReference>
<protein>
    <submittedName>
        <fullName evidence="3">Helix-turn-helix transcriptional regulator</fullName>
    </submittedName>
</protein>
<dbReference type="EMBL" id="CP090958">
    <property type="protein sequence ID" value="WGW12202.1"/>
    <property type="molecule type" value="Genomic_DNA"/>
</dbReference>
<evidence type="ECO:0000256" key="1">
    <source>
        <dbReference type="SAM" id="MobiDB-lite"/>
    </source>
</evidence>
<keyword evidence="4" id="KW-1185">Reference proteome</keyword>
<dbReference type="PROSITE" id="PS50943">
    <property type="entry name" value="HTH_CROC1"/>
    <property type="match status" value="1"/>
</dbReference>
<accession>A0ABY8QT72</accession>
<gene>
    <name evidence="3" type="ORF">LWF01_00100</name>
</gene>
<dbReference type="SMART" id="SM00530">
    <property type="entry name" value="HTH_XRE"/>
    <property type="match status" value="1"/>
</dbReference>
<sequence>MFGQTLKEARKARGLTQAQLAGDTYSASYISLLESGRRRPNESIVRDLAVRLNVSPADLMPGSVGALSSMVELVEIEADARQAFRAKQVDKCSQLAEDGARLAKQESFLGIWWNLSYLRAENLLEAGAYDACLTQLTRMREDPVVNGSSLLLGRVETMMSTAHLGAGSIAQSLHFAHLAIADLVHADHNDALARAYMALIAALQESGQTGEAQKACTLLVELIDRIESREIAGKAHWVAGNVAMLSGDVGEGTEHHERAEEYFSPRENITLWGQFHKAAADMRVRSGHPEVAWHHYREAEKVLSLLGSEREKLELALVEARLYFAAGSDEQAVPLLRRIADTNEPTFPTQARGEAEELLADAAFRAGDQQGARLACLRAVTHFEDAGAHERAVEQRRRANRYGGMPVQPPPNRTSQANN</sequence>
<dbReference type="Proteomes" id="UP001209083">
    <property type="component" value="Chromosome"/>
</dbReference>
<dbReference type="RefSeq" id="WP_349639001.1">
    <property type="nucleotide sequence ID" value="NZ_CP090958.1"/>
</dbReference>
<dbReference type="Pfam" id="PF13560">
    <property type="entry name" value="HTH_31"/>
    <property type="match status" value="1"/>
</dbReference>
<dbReference type="InterPro" id="IPR010982">
    <property type="entry name" value="Lambda_DNA-bd_dom_sf"/>
</dbReference>
<dbReference type="SUPFAM" id="SSF47413">
    <property type="entry name" value="lambda repressor-like DNA-binding domains"/>
    <property type="match status" value="1"/>
</dbReference>
<proteinExistence type="predicted"/>
<dbReference type="InterPro" id="IPR011990">
    <property type="entry name" value="TPR-like_helical_dom_sf"/>
</dbReference>
<dbReference type="Gene3D" id="1.25.40.10">
    <property type="entry name" value="Tetratricopeptide repeat domain"/>
    <property type="match status" value="1"/>
</dbReference>
<reference evidence="3 4" key="1">
    <citation type="submission" date="2023-05" db="EMBL/GenBank/DDBJ databases">
        <title>Lithophilousrod everest ZFBP1038 complete genpme.</title>
        <authorList>
            <person name="Tian M."/>
        </authorList>
    </citation>
    <scope>NUCLEOTIDE SEQUENCE [LARGE SCALE GENOMIC DNA]</scope>
    <source>
        <strain evidence="3 4">ZFBP1038</strain>
    </source>
</reference>
<feature type="region of interest" description="Disordered" evidence="1">
    <location>
        <begin position="389"/>
        <end position="419"/>
    </location>
</feature>